<comment type="caution">
    <text evidence="1">The sequence shown here is derived from an EMBL/GenBank/DDBJ whole genome shotgun (WGS) entry which is preliminary data.</text>
</comment>
<gene>
    <name evidence="1" type="ORF">S03H2_10982</name>
</gene>
<protein>
    <submittedName>
        <fullName evidence="1">Uncharacterized protein</fullName>
    </submittedName>
</protein>
<feature type="non-terminal residue" evidence="1">
    <location>
        <position position="1"/>
    </location>
</feature>
<reference evidence="1" key="1">
    <citation type="journal article" date="2014" name="Front. Microbiol.">
        <title>High frequency of phylogenetically diverse reductive dehalogenase-homologous genes in deep subseafloor sedimentary metagenomes.</title>
        <authorList>
            <person name="Kawai M."/>
            <person name="Futagami T."/>
            <person name="Toyoda A."/>
            <person name="Takaki Y."/>
            <person name="Nishi S."/>
            <person name="Hori S."/>
            <person name="Arai W."/>
            <person name="Tsubouchi T."/>
            <person name="Morono Y."/>
            <person name="Uchiyama I."/>
            <person name="Ito T."/>
            <person name="Fujiyama A."/>
            <person name="Inagaki F."/>
            <person name="Takami H."/>
        </authorList>
    </citation>
    <scope>NUCLEOTIDE SEQUENCE</scope>
    <source>
        <strain evidence="1">Expedition CK06-06</strain>
    </source>
</reference>
<dbReference type="EMBL" id="BARU01005622">
    <property type="protein sequence ID" value="GAH39028.1"/>
    <property type="molecule type" value="Genomic_DNA"/>
</dbReference>
<evidence type="ECO:0000313" key="1">
    <source>
        <dbReference type="EMBL" id="GAH39028.1"/>
    </source>
</evidence>
<name>X1H1A8_9ZZZZ</name>
<organism evidence="1">
    <name type="scientific">marine sediment metagenome</name>
    <dbReference type="NCBI Taxonomy" id="412755"/>
    <lineage>
        <taxon>unclassified sequences</taxon>
        <taxon>metagenomes</taxon>
        <taxon>ecological metagenomes</taxon>
    </lineage>
</organism>
<dbReference type="AlphaFoldDB" id="X1H1A8"/>
<proteinExistence type="predicted"/>
<accession>X1H1A8</accession>
<sequence length="72" mass="8074">VPDATKLFLNKTTFEKYSKKGGVIKVLNKIKIIVVTVNPTSPLGYKFDKSKFLNELKRGVAIPIYDLGPSKY</sequence>